<proteinExistence type="inferred from homology"/>
<dbReference type="GO" id="GO:0035999">
    <property type="term" value="P:tetrahydrofolate interconversion"/>
    <property type="evidence" value="ECO:0007669"/>
    <property type="project" value="UniProtKB-UniPathway"/>
</dbReference>
<gene>
    <name evidence="11" type="primary">acsE</name>
    <name evidence="11" type="ORF">PDESU_01432</name>
</gene>
<evidence type="ECO:0000256" key="7">
    <source>
        <dbReference type="ARBA" id="ARBA00022827"/>
    </source>
</evidence>
<evidence type="ECO:0000256" key="6">
    <source>
        <dbReference type="ARBA" id="ARBA00022679"/>
    </source>
</evidence>
<dbReference type="Gene3D" id="3.20.20.20">
    <property type="entry name" value="Dihydropteroate synthase-like"/>
    <property type="match status" value="1"/>
</dbReference>
<dbReference type="GO" id="GO:0005829">
    <property type="term" value="C:cytosol"/>
    <property type="evidence" value="ECO:0007669"/>
    <property type="project" value="TreeGrafter"/>
</dbReference>
<evidence type="ECO:0000256" key="1">
    <source>
        <dbReference type="ARBA" id="ARBA00001974"/>
    </source>
</evidence>
<dbReference type="Pfam" id="PF02219">
    <property type="entry name" value="MTHFR"/>
    <property type="match status" value="1"/>
</dbReference>
<dbReference type="InterPro" id="IPR000489">
    <property type="entry name" value="Pterin-binding_dom"/>
</dbReference>
<protein>
    <recommendedName>
        <fullName evidence="9">Methylenetetrahydrofolate reductase</fullName>
    </recommendedName>
</protein>
<evidence type="ECO:0000259" key="10">
    <source>
        <dbReference type="PROSITE" id="PS50972"/>
    </source>
</evidence>
<keyword evidence="12" id="KW-1185">Reference proteome</keyword>
<comment type="cofactor">
    <cofactor evidence="1 9">
        <name>FAD</name>
        <dbReference type="ChEBI" id="CHEBI:57692"/>
    </cofactor>
</comment>
<dbReference type="RefSeq" id="WP_136078504.1">
    <property type="nucleotide sequence ID" value="NZ_CAAHFG010000001.1"/>
</dbReference>
<keyword evidence="8 9" id="KW-0560">Oxidoreductase</keyword>
<evidence type="ECO:0000256" key="9">
    <source>
        <dbReference type="RuleBase" id="RU003862"/>
    </source>
</evidence>
<comment type="pathway">
    <text evidence="2 9">One-carbon metabolism; tetrahydrofolate interconversion.</text>
</comment>
<evidence type="ECO:0000256" key="5">
    <source>
        <dbReference type="ARBA" id="ARBA00022630"/>
    </source>
</evidence>
<dbReference type="AlphaFoldDB" id="A0A6C2TYS3"/>
<reference evidence="11 12" key="1">
    <citation type="submission" date="2019-04" db="EMBL/GenBank/DDBJ databases">
        <authorList>
            <person name="Van Vliet M D."/>
        </authorList>
    </citation>
    <scope>NUCLEOTIDE SEQUENCE [LARGE SCALE GENOMIC DNA]</scope>
    <source>
        <strain evidence="11 12">F1</strain>
    </source>
</reference>
<dbReference type="SUPFAM" id="SSF51730">
    <property type="entry name" value="FAD-linked oxidoreductase"/>
    <property type="match status" value="1"/>
</dbReference>
<dbReference type="SUPFAM" id="SSF51717">
    <property type="entry name" value="Dihydropteroate synthetase-like"/>
    <property type="match status" value="1"/>
</dbReference>
<dbReference type="InterPro" id="IPR011005">
    <property type="entry name" value="Dihydropteroate_synth-like_sf"/>
</dbReference>
<dbReference type="PANTHER" id="PTHR45833">
    <property type="entry name" value="METHIONINE SYNTHASE"/>
    <property type="match status" value="1"/>
</dbReference>
<dbReference type="InterPro" id="IPR050554">
    <property type="entry name" value="Met_Synthase/Corrinoid"/>
</dbReference>
<keyword evidence="6 11" id="KW-0808">Transferase</keyword>
<evidence type="ECO:0000256" key="2">
    <source>
        <dbReference type="ARBA" id="ARBA00004777"/>
    </source>
</evidence>
<evidence type="ECO:0000313" key="12">
    <source>
        <dbReference type="Proteomes" id="UP000366872"/>
    </source>
</evidence>
<dbReference type="GO" id="GO:0032259">
    <property type="term" value="P:methylation"/>
    <property type="evidence" value="ECO:0007669"/>
    <property type="project" value="UniProtKB-KW"/>
</dbReference>
<keyword evidence="7 9" id="KW-0274">FAD</keyword>
<accession>A0A6C2TYS3</accession>
<dbReference type="InterPro" id="IPR029041">
    <property type="entry name" value="FAD-linked_oxidoreductase-like"/>
</dbReference>
<evidence type="ECO:0000256" key="8">
    <source>
        <dbReference type="ARBA" id="ARBA00023002"/>
    </source>
</evidence>
<dbReference type="Gene3D" id="3.20.20.220">
    <property type="match status" value="1"/>
</dbReference>
<organism evidence="11 12">
    <name type="scientific">Pontiella desulfatans</name>
    <dbReference type="NCBI Taxonomy" id="2750659"/>
    <lineage>
        <taxon>Bacteria</taxon>
        <taxon>Pseudomonadati</taxon>
        <taxon>Kiritimatiellota</taxon>
        <taxon>Kiritimatiellia</taxon>
        <taxon>Kiritimatiellales</taxon>
        <taxon>Pontiellaceae</taxon>
        <taxon>Pontiella</taxon>
    </lineage>
</organism>
<dbReference type="InterPro" id="IPR003171">
    <property type="entry name" value="Mehydrof_redctse-like"/>
</dbReference>
<sequence>MKRLKDSLADSSSFTVIAELTSGAGCSMEPIFAFLEAHKASGGSEIPDGFDFAGIALPQNPGGVSNLDPSDVLAQLAPTDLLDNLDFIPHMSCKDHNKAALNSALVGYRQRGVQSVLALTGDKPVSSKGVFELEAVGLLQLVSETNRNELLKGSHADPARARPFFAGAAVSPFKYTEPSQMQQYFKLEKKVASGARYFISQVGWDWKKSRELKCYMEDVGLNVPVLGNAYFLTTTNAAPRLMNTGKLPGCFVSNALLAQLQSENLDGHIDRCAQQVAMYKTMGYAGIDLGGVHDHATFIRILRRAAEVGDGWVEFRDNLCWPPEQAFYLYNEEGIRTTLAPGKPTLHDRCFDFMHSALLDPGHKGFHAFRKMLGKGNPNGLACKSVFAMERAIKHAAFDCEECGDCHLFENFGYCTMGGCAKGLANAPCGDANVDGTCGNEEGLVCRGEQIYRAAKAHPGGLDRLRKTINNPRNPSLEHTSSILNYLFGRDHTMKNAIITIGEDIHASIPKHGAVMRELHALGEGAYENASPQLDYMRALVENQATEGADYIAINVDDFGDTDPALAAKIMVEYVKLVRQWGKGVPACIDSSDDNVLIAGLKAWYNTTDPVKPPLVNSIKTYTADHMMPLRKEYGFSFIGMLIDEDSANAGTAQSVEDLVGLAKEIFGKAMQAGFKPDEIFFDTTVFPLAIDMPMMPGVAGYTYRAFETIKAIKADPGMKGVHFSMGVSNCCRDLPGRKIGICRAYVEKAMECGLDAGIVNAAHKYGTTPADPKLVELVSAYAAMDGDMDKTNDAVELMGEFCDSLRK</sequence>
<dbReference type="PROSITE" id="PS50972">
    <property type="entry name" value="PTERIN_BINDING"/>
    <property type="match status" value="1"/>
</dbReference>
<keyword evidence="4 11" id="KW-0489">Methyltransferase</keyword>
<comment type="similarity">
    <text evidence="3">Belongs to the vitamin-B12 dependent methionine synthase family.</text>
</comment>
<dbReference type="Proteomes" id="UP000366872">
    <property type="component" value="Unassembled WGS sequence"/>
</dbReference>
<evidence type="ECO:0000313" key="11">
    <source>
        <dbReference type="EMBL" id="VGO12878.1"/>
    </source>
</evidence>
<keyword evidence="5 9" id="KW-0285">Flavoprotein</keyword>
<dbReference type="EMBL" id="CAAHFG010000001">
    <property type="protein sequence ID" value="VGO12878.1"/>
    <property type="molecule type" value="Genomic_DNA"/>
</dbReference>
<feature type="domain" description="Pterin-binding" evidence="10">
    <location>
        <begin position="513"/>
        <end position="797"/>
    </location>
</feature>
<evidence type="ECO:0000256" key="3">
    <source>
        <dbReference type="ARBA" id="ARBA00010398"/>
    </source>
</evidence>
<dbReference type="Pfam" id="PF00809">
    <property type="entry name" value="Pterin_bind"/>
    <property type="match status" value="1"/>
</dbReference>
<dbReference type="UniPathway" id="UPA00193"/>
<evidence type="ECO:0000256" key="4">
    <source>
        <dbReference type="ARBA" id="ARBA00022603"/>
    </source>
</evidence>
<dbReference type="Pfam" id="PF12225">
    <property type="entry name" value="DUF5981"/>
    <property type="match status" value="1"/>
</dbReference>
<dbReference type="InterPro" id="IPR022026">
    <property type="entry name" value="DUF5981"/>
</dbReference>
<comment type="similarity">
    <text evidence="9">Belongs to the methylenetetrahydrofolate reductase family.</text>
</comment>
<name>A0A6C2TYS3_PONDE</name>
<dbReference type="GO" id="GO:0008705">
    <property type="term" value="F:methionine synthase activity"/>
    <property type="evidence" value="ECO:0007669"/>
    <property type="project" value="TreeGrafter"/>
</dbReference>
<dbReference type="GO" id="GO:0004489">
    <property type="term" value="F:methylenetetrahydrofolate reductase [NAD(P)H] activity"/>
    <property type="evidence" value="ECO:0007669"/>
    <property type="project" value="InterPro"/>
</dbReference>